<evidence type="ECO:0000313" key="1">
    <source>
        <dbReference type="EMBL" id="CAB4008707.1"/>
    </source>
</evidence>
<keyword evidence="2" id="KW-1185">Reference proteome</keyword>
<dbReference type="Proteomes" id="UP001152795">
    <property type="component" value="Unassembled WGS sequence"/>
</dbReference>
<dbReference type="PANTHER" id="PTHR47059">
    <property type="entry name" value="TETRATRICOPEPTIDE REPEAT PROTEIN 32"/>
    <property type="match status" value="1"/>
</dbReference>
<dbReference type="SMART" id="SM00028">
    <property type="entry name" value="TPR"/>
    <property type="match status" value="2"/>
</dbReference>
<proteinExistence type="predicted"/>
<dbReference type="EMBL" id="CACRXK020006205">
    <property type="protein sequence ID" value="CAB4008707.1"/>
    <property type="molecule type" value="Genomic_DNA"/>
</dbReference>
<dbReference type="InterPro" id="IPR011990">
    <property type="entry name" value="TPR-like_helical_dom_sf"/>
</dbReference>
<sequence>MATATPISVEEFSLLEKEAKNLMTNGEVEKAETLYTNFIERTQETTSDRKFLALATNNRGHLRYLTVDFYGAIQDYTAAIELDPSLAVSYYNRGQIHYRMGRFKLAIDDLERALEVDPNFTDAQDNLRQARKDFAT</sequence>
<dbReference type="AlphaFoldDB" id="A0A6S7HVQ4"/>
<dbReference type="InterPro" id="IPR019734">
    <property type="entry name" value="TPR_rpt"/>
</dbReference>
<dbReference type="Gene3D" id="1.25.40.10">
    <property type="entry name" value="Tetratricopeptide repeat domain"/>
    <property type="match status" value="1"/>
</dbReference>
<accession>A0A6S7HVQ4</accession>
<dbReference type="PROSITE" id="PS50293">
    <property type="entry name" value="TPR_REGION"/>
    <property type="match status" value="1"/>
</dbReference>
<name>A0A6S7HVQ4_PARCT</name>
<dbReference type="PANTHER" id="PTHR47059:SF1">
    <property type="entry name" value="TETRATRICOPEPTIDE REPEAT PROTEIN 32"/>
    <property type="match status" value="1"/>
</dbReference>
<evidence type="ECO:0000313" key="2">
    <source>
        <dbReference type="Proteomes" id="UP001152795"/>
    </source>
</evidence>
<organism evidence="1 2">
    <name type="scientific">Paramuricea clavata</name>
    <name type="common">Red gorgonian</name>
    <name type="synonym">Violescent sea-whip</name>
    <dbReference type="NCBI Taxonomy" id="317549"/>
    <lineage>
        <taxon>Eukaryota</taxon>
        <taxon>Metazoa</taxon>
        <taxon>Cnidaria</taxon>
        <taxon>Anthozoa</taxon>
        <taxon>Octocorallia</taxon>
        <taxon>Malacalcyonacea</taxon>
        <taxon>Plexauridae</taxon>
        <taxon>Paramuricea</taxon>
    </lineage>
</organism>
<protein>
    <submittedName>
        <fullName evidence="1">Tetratricopeptide repeat 32-like</fullName>
    </submittedName>
</protein>
<reference evidence="1" key="1">
    <citation type="submission" date="2020-04" db="EMBL/GenBank/DDBJ databases">
        <authorList>
            <person name="Alioto T."/>
            <person name="Alioto T."/>
            <person name="Gomez Garrido J."/>
        </authorList>
    </citation>
    <scope>NUCLEOTIDE SEQUENCE</scope>
    <source>
        <strain evidence="1">A484AB</strain>
    </source>
</reference>
<dbReference type="SUPFAM" id="SSF48452">
    <property type="entry name" value="TPR-like"/>
    <property type="match status" value="1"/>
</dbReference>
<comment type="caution">
    <text evidence="1">The sequence shown here is derived from an EMBL/GenBank/DDBJ whole genome shotgun (WGS) entry which is preliminary data.</text>
</comment>
<gene>
    <name evidence="1" type="ORF">PACLA_8A078502</name>
</gene>
<dbReference type="Pfam" id="PF00515">
    <property type="entry name" value="TPR_1"/>
    <property type="match status" value="1"/>
</dbReference>
<dbReference type="OrthoDB" id="2017782at2759"/>
<dbReference type="PROSITE" id="PS50005">
    <property type="entry name" value="TPR"/>
    <property type="match status" value="2"/>
</dbReference>